<dbReference type="EMBL" id="BARS01006036">
    <property type="protein sequence ID" value="GAF82354.1"/>
    <property type="molecule type" value="Genomic_DNA"/>
</dbReference>
<feature type="region of interest" description="Disordered" evidence="1">
    <location>
        <begin position="198"/>
        <end position="217"/>
    </location>
</feature>
<evidence type="ECO:0000256" key="1">
    <source>
        <dbReference type="SAM" id="MobiDB-lite"/>
    </source>
</evidence>
<evidence type="ECO:0000313" key="2">
    <source>
        <dbReference type="EMBL" id="GAF82354.1"/>
    </source>
</evidence>
<sequence>MKKVVAERRRKRKLRHRLKRASKTTDPAAASASVDIQAFLGETSALSLLDNASDFRKVIEKVLKDDFTDTVEIDGKKLQLKVLKAGPAKRISQAISDESTSLMSLMTTMDKASTTSYSVISMCIDGLSKAAAILLPFYGMDQYNGPKVIMDSLEASEIQDLCYAQLRVQERADFLLDPLRPICGITRIGLMMTKQMTERLTTPTDDTENSPETTDSA</sequence>
<gene>
    <name evidence="2" type="ORF">S01H1_11809</name>
</gene>
<organism evidence="2">
    <name type="scientific">marine sediment metagenome</name>
    <dbReference type="NCBI Taxonomy" id="412755"/>
    <lineage>
        <taxon>unclassified sequences</taxon>
        <taxon>metagenomes</taxon>
        <taxon>ecological metagenomes</taxon>
    </lineage>
</organism>
<name>X0SMS6_9ZZZZ</name>
<feature type="compositionally biased region" description="Basic residues" evidence="1">
    <location>
        <begin position="8"/>
        <end position="22"/>
    </location>
</feature>
<feature type="region of interest" description="Disordered" evidence="1">
    <location>
        <begin position="1"/>
        <end position="26"/>
    </location>
</feature>
<proteinExistence type="predicted"/>
<comment type="caution">
    <text evidence="2">The sequence shown here is derived from an EMBL/GenBank/DDBJ whole genome shotgun (WGS) entry which is preliminary data.</text>
</comment>
<protein>
    <submittedName>
        <fullName evidence="2">Uncharacterized protein</fullName>
    </submittedName>
</protein>
<accession>X0SMS6</accession>
<dbReference type="AlphaFoldDB" id="X0SMS6"/>
<reference evidence="2" key="1">
    <citation type="journal article" date="2014" name="Front. Microbiol.">
        <title>High frequency of phylogenetically diverse reductive dehalogenase-homologous genes in deep subseafloor sedimentary metagenomes.</title>
        <authorList>
            <person name="Kawai M."/>
            <person name="Futagami T."/>
            <person name="Toyoda A."/>
            <person name="Takaki Y."/>
            <person name="Nishi S."/>
            <person name="Hori S."/>
            <person name="Arai W."/>
            <person name="Tsubouchi T."/>
            <person name="Morono Y."/>
            <person name="Uchiyama I."/>
            <person name="Ito T."/>
            <person name="Fujiyama A."/>
            <person name="Inagaki F."/>
            <person name="Takami H."/>
        </authorList>
    </citation>
    <scope>NUCLEOTIDE SEQUENCE</scope>
    <source>
        <strain evidence="2">Expedition CK06-06</strain>
    </source>
</reference>